<keyword evidence="4" id="KW-0547">Nucleotide-binding</keyword>
<evidence type="ECO:0000256" key="5">
    <source>
        <dbReference type="ARBA" id="ARBA00022840"/>
    </source>
</evidence>
<evidence type="ECO:0000256" key="4">
    <source>
        <dbReference type="ARBA" id="ARBA00022741"/>
    </source>
</evidence>
<evidence type="ECO:0000259" key="8">
    <source>
        <dbReference type="Pfam" id="PF01171"/>
    </source>
</evidence>
<dbReference type="OrthoDB" id="434144at2759"/>
<dbReference type="Pfam" id="PF01171">
    <property type="entry name" value="ATP_bind_3"/>
    <property type="match status" value="2"/>
</dbReference>
<dbReference type="STRING" id="342668.A0A1B8GEL8"/>
<dbReference type="NCBIfam" id="TIGR02432">
    <property type="entry name" value="lysidine_TilS_N"/>
    <property type="match status" value="1"/>
</dbReference>
<comment type="catalytic activity">
    <reaction evidence="6">
        <text>cytidine(34) in tRNA(Ile2) + L-lysine + ATP = lysidine(34) in tRNA(Ile2) + AMP + diphosphate + H(+)</text>
        <dbReference type="Rhea" id="RHEA:43744"/>
        <dbReference type="Rhea" id="RHEA-COMP:10625"/>
        <dbReference type="Rhea" id="RHEA-COMP:10670"/>
        <dbReference type="ChEBI" id="CHEBI:15378"/>
        <dbReference type="ChEBI" id="CHEBI:30616"/>
        <dbReference type="ChEBI" id="CHEBI:32551"/>
        <dbReference type="ChEBI" id="CHEBI:33019"/>
        <dbReference type="ChEBI" id="CHEBI:82748"/>
        <dbReference type="ChEBI" id="CHEBI:83665"/>
        <dbReference type="ChEBI" id="CHEBI:456215"/>
        <dbReference type="EC" id="6.3.4.19"/>
    </reaction>
</comment>
<feature type="domain" description="tRNA(Ile)-lysidine/2-thiocytidine synthase N-terminal" evidence="8">
    <location>
        <begin position="232"/>
        <end position="290"/>
    </location>
</feature>
<keyword evidence="10" id="KW-1185">Reference proteome</keyword>
<sequence>MVGVLHRTGWSGRGAAAISLDRFIASLQQLNHKGLNQLTENTNGKPCKPLTIGLAISGGVDSMALASLCSRIQSKDRFKFRAFVVDHKVRAGSGDEAHAVAKILGEKDIPTDVLKIEWPEGLNPKEASNFESLARTYRFQALGKACRDHGIQSLFLAHHRDDQAETVLMRMINGHRKDGLCGMRLSGDIPECRGIYGVHQSGVVDASAPASQIKFGSGMDLNKSRSLDSSDDTTSSLDMRIESGGIKVYRPLLCFTKQELRDTCEANGMSWFEDNTNADPTLTMRNAIRHIYANNKLPVALQKPSILALAKRLQENRDRDVERRNKSFAQKVQILKFEPSVPYCSVYFEPLDMEYNAKGSAGISSTEFEDASWWLRAVIQLISPVENIALGTLSTAVQRIYPELGSQVGHDSAPRKAFTVAGVMFEPAPSHTHDSRLLSSHTDTNPTASEGSTLAHQQIANRHWIIRPQPFKRGKEPRLDFIPFQGKDEEAYWRDNDSWKLFDGRFWIRILNLTSTNISLRPFQAEDVHKLKGTKFMEQLEQREKLLLPLKASKFRYVLPAIVAEVDGTERVVGLPTLGILAQDFENLVKYEVRYRGLGSWPN</sequence>
<feature type="region of interest" description="Disordered" evidence="7">
    <location>
        <begin position="430"/>
        <end position="453"/>
    </location>
</feature>
<keyword evidence="3" id="KW-0819">tRNA processing</keyword>
<evidence type="ECO:0000256" key="1">
    <source>
        <dbReference type="ARBA" id="ARBA00013267"/>
    </source>
</evidence>
<gene>
    <name evidence="9" type="ORF">VE01_07847</name>
</gene>
<evidence type="ECO:0000313" key="9">
    <source>
        <dbReference type="EMBL" id="OBT94268.1"/>
    </source>
</evidence>
<evidence type="ECO:0000256" key="3">
    <source>
        <dbReference type="ARBA" id="ARBA00022694"/>
    </source>
</evidence>
<dbReference type="EC" id="6.3.4.19" evidence="1"/>
<dbReference type="Gene3D" id="3.40.50.620">
    <property type="entry name" value="HUPs"/>
    <property type="match status" value="1"/>
</dbReference>
<organism evidence="9 10">
    <name type="scientific">Pseudogymnoascus verrucosus</name>
    <dbReference type="NCBI Taxonomy" id="342668"/>
    <lineage>
        <taxon>Eukaryota</taxon>
        <taxon>Fungi</taxon>
        <taxon>Dikarya</taxon>
        <taxon>Ascomycota</taxon>
        <taxon>Pezizomycotina</taxon>
        <taxon>Leotiomycetes</taxon>
        <taxon>Thelebolales</taxon>
        <taxon>Thelebolaceae</taxon>
        <taxon>Pseudogymnoascus</taxon>
    </lineage>
</organism>
<dbReference type="InterPro" id="IPR012094">
    <property type="entry name" value="tRNA_Ile_lys_synt"/>
</dbReference>
<dbReference type="GO" id="GO:0008033">
    <property type="term" value="P:tRNA processing"/>
    <property type="evidence" value="ECO:0007669"/>
    <property type="project" value="UniProtKB-KW"/>
</dbReference>
<accession>A0A1B8GEL8</accession>
<dbReference type="InterPro" id="IPR014729">
    <property type="entry name" value="Rossmann-like_a/b/a_fold"/>
</dbReference>
<dbReference type="InterPro" id="IPR011063">
    <property type="entry name" value="TilS/TtcA_N"/>
</dbReference>
<evidence type="ECO:0000256" key="6">
    <source>
        <dbReference type="ARBA" id="ARBA00048539"/>
    </source>
</evidence>
<dbReference type="PANTHER" id="PTHR43033">
    <property type="entry name" value="TRNA(ILE)-LYSIDINE SYNTHASE-RELATED"/>
    <property type="match status" value="1"/>
</dbReference>
<protein>
    <recommendedName>
        <fullName evidence="1">tRNA(Ile)-lysidine synthetase</fullName>
        <ecNumber evidence="1">6.3.4.19</ecNumber>
    </recommendedName>
</protein>
<keyword evidence="2" id="KW-0436">Ligase</keyword>
<keyword evidence="5" id="KW-0067">ATP-binding</keyword>
<feature type="compositionally biased region" description="Polar residues" evidence="7">
    <location>
        <begin position="437"/>
        <end position="453"/>
    </location>
</feature>
<dbReference type="HAMAP" id="MF_01161">
    <property type="entry name" value="tRNA_Ile_lys_synt"/>
    <property type="match status" value="1"/>
</dbReference>
<reference evidence="10" key="2">
    <citation type="journal article" date="2018" name="Nat. Commun.">
        <title>Extreme sensitivity to ultraviolet light in the fungal pathogen causing white-nose syndrome of bats.</title>
        <authorList>
            <person name="Palmer J.M."/>
            <person name="Drees K.P."/>
            <person name="Foster J.T."/>
            <person name="Lindner D.L."/>
        </authorList>
    </citation>
    <scope>NUCLEOTIDE SEQUENCE [LARGE SCALE GENOMIC DNA]</scope>
    <source>
        <strain evidence="10">UAMH 10579</strain>
    </source>
</reference>
<dbReference type="Proteomes" id="UP000091956">
    <property type="component" value="Unassembled WGS sequence"/>
</dbReference>
<dbReference type="RefSeq" id="XP_018128001.1">
    <property type="nucleotide sequence ID" value="XM_018277279.2"/>
</dbReference>
<dbReference type="InterPro" id="IPR012795">
    <property type="entry name" value="tRNA_Ile_lys_synt_N"/>
</dbReference>
<proteinExistence type="inferred from homology"/>
<name>A0A1B8GEL8_9PEZI</name>
<evidence type="ECO:0000256" key="2">
    <source>
        <dbReference type="ARBA" id="ARBA00022598"/>
    </source>
</evidence>
<dbReference type="PANTHER" id="PTHR43033:SF1">
    <property type="entry name" value="TRNA(ILE)-LYSIDINE SYNTHASE-RELATED"/>
    <property type="match status" value="1"/>
</dbReference>
<evidence type="ECO:0000313" key="10">
    <source>
        <dbReference type="Proteomes" id="UP000091956"/>
    </source>
</evidence>
<dbReference type="CDD" id="cd01992">
    <property type="entry name" value="TilS_N"/>
    <property type="match status" value="1"/>
</dbReference>
<dbReference type="AlphaFoldDB" id="A0A1B8GEL8"/>
<dbReference type="GO" id="GO:0032267">
    <property type="term" value="F:tRNA(Ile)-lysidine synthase activity"/>
    <property type="evidence" value="ECO:0007669"/>
    <property type="project" value="UniProtKB-EC"/>
</dbReference>
<dbReference type="GeneID" id="28841233"/>
<dbReference type="GO" id="GO:0005524">
    <property type="term" value="F:ATP binding"/>
    <property type="evidence" value="ECO:0007669"/>
    <property type="project" value="UniProtKB-KW"/>
</dbReference>
<feature type="domain" description="tRNA(Ile)-lysidine/2-thiocytidine synthase N-terminal" evidence="8">
    <location>
        <begin position="52"/>
        <end position="187"/>
    </location>
</feature>
<dbReference type="SUPFAM" id="SSF52402">
    <property type="entry name" value="Adenine nucleotide alpha hydrolases-like"/>
    <property type="match status" value="1"/>
</dbReference>
<dbReference type="EMBL" id="KV460245">
    <property type="protein sequence ID" value="OBT94268.1"/>
    <property type="molecule type" value="Genomic_DNA"/>
</dbReference>
<evidence type="ECO:0000256" key="7">
    <source>
        <dbReference type="SAM" id="MobiDB-lite"/>
    </source>
</evidence>
<reference evidence="9 10" key="1">
    <citation type="submission" date="2016-03" db="EMBL/GenBank/DDBJ databases">
        <title>Comparative genomics of Pseudogymnoascus destructans, the fungus causing white-nose syndrome of bats.</title>
        <authorList>
            <person name="Palmer J.M."/>
            <person name="Drees K.P."/>
            <person name="Foster J.T."/>
            <person name="Lindner D.L."/>
        </authorList>
    </citation>
    <scope>NUCLEOTIDE SEQUENCE [LARGE SCALE GENOMIC DNA]</scope>
    <source>
        <strain evidence="9 10">UAMH 10579</strain>
    </source>
</reference>